<feature type="compositionally biased region" description="Basic and acidic residues" evidence="2">
    <location>
        <begin position="566"/>
        <end position="579"/>
    </location>
</feature>
<sequence>MWKLGALDHVAPEQGDPSGVPLPPPKTVYPDMEKYDPPEMPNSSGEKWAGEVWRLGCLIWEVFNGPLPRASSLRSLGKIPKALVPHYCELVGANPRARPNPARFLQNCRATGGFLSNSFVESNLFLEEIQIKEPAEKQQFFQDLSDHLDSFPEDFCKHKVLPQLLTAFEFGNAGAVVLTPLFKVGKFLSAEEYQQKIIPVIVKMFSSTDRAMRIRLLQQMEQFIQYLNEAAVNSQIFPHVVHGFTDTNPAIREQTVKSMLLLAPKLNEANLNQELMRHFARLQARDEQGPIRCNTTVCLGKIASYLNAGTRQRVLISAFSRATKDPFPASRSAGVLGFAATHNYYSLTEIAARILPTLCAITVDPDKSVRDQAFKAIKSFLSKLETVSEDPTKLTELEKDVASCAQPAGASSSWAGWAVTGMSSLTSKLIRNAPGTEGGAAAEGSGPANTTSPTSATDGAPAPGRVGQSSTSMAMKAQSSDWSSSGWDADDSWSNDKEGQGQSSAGEEGWGNDWGEEETDTTSASNTLPLPEGVRLASEYNWDSSNAAKGTGLSKAELSKKKREERRKELEAKRAERKAAKGPLKLGARKLD</sequence>
<dbReference type="InterPro" id="IPR021133">
    <property type="entry name" value="HEAT_type_2"/>
</dbReference>
<dbReference type="Ensembl" id="ENSAOCT00000051908.1">
    <property type="protein sequence ID" value="ENSAOCP00000054715.1"/>
    <property type="gene ID" value="ENSAOCG00000001152.2"/>
</dbReference>
<name>A0AAQ5YT38_AMPOC</name>
<dbReference type="PROSITE" id="PS50077">
    <property type="entry name" value="HEAT_REPEAT"/>
    <property type="match status" value="1"/>
</dbReference>
<evidence type="ECO:0000313" key="3">
    <source>
        <dbReference type="Ensembl" id="ENSAOCP00000054715.1"/>
    </source>
</evidence>
<dbReference type="InterPro" id="IPR016024">
    <property type="entry name" value="ARM-type_fold"/>
</dbReference>
<reference evidence="3 4" key="1">
    <citation type="submission" date="2022-01" db="EMBL/GenBank/DDBJ databases">
        <title>A chromosome-scale genome assembly of the false clownfish, Amphiprion ocellaris.</title>
        <authorList>
            <person name="Ryu T."/>
        </authorList>
    </citation>
    <scope>NUCLEOTIDE SEQUENCE [LARGE SCALE GENOMIC DNA]</scope>
</reference>
<reference evidence="3" key="3">
    <citation type="submission" date="2025-09" db="UniProtKB">
        <authorList>
            <consortium name="Ensembl"/>
        </authorList>
    </citation>
    <scope>IDENTIFICATION</scope>
</reference>
<feature type="repeat" description="HEAT" evidence="1">
    <location>
        <begin position="236"/>
        <end position="274"/>
    </location>
</feature>
<dbReference type="PANTHER" id="PTHR12984:SF3">
    <property type="entry name" value="N-TERMINAL KINASE-LIKE PROTEIN"/>
    <property type="match status" value="1"/>
</dbReference>
<dbReference type="Gene3D" id="1.25.10.10">
    <property type="entry name" value="Leucine-rich Repeat Variant"/>
    <property type="match status" value="1"/>
</dbReference>
<accession>A0AAQ5YT38</accession>
<feature type="compositionally biased region" description="Low complexity" evidence="2">
    <location>
        <begin position="433"/>
        <end position="448"/>
    </location>
</feature>
<feature type="compositionally biased region" description="Low complexity" evidence="2">
    <location>
        <begin position="500"/>
        <end position="513"/>
    </location>
</feature>
<reference evidence="3" key="2">
    <citation type="submission" date="2025-08" db="UniProtKB">
        <authorList>
            <consortium name="Ensembl"/>
        </authorList>
    </citation>
    <scope>IDENTIFICATION</scope>
</reference>
<gene>
    <name evidence="3" type="primary">SCYL1</name>
</gene>
<dbReference type="Proteomes" id="UP001501940">
    <property type="component" value="Chromosome 13"/>
</dbReference>
<keyword evidence="4" id="KW-1185">Reference proteome</keyword>
<dbReference type="InterPro" id="IPR051177">
    <property type="entry name" value="CIK-Related_Protein"/>
</dbReference>
<dbReference type="PANTHER" id="PTHR12984">
    <property type="entry name" value="SCY1-RELATED S/T PROTEIN KINASE-LIKE"/>
    <property type="match status" value="1"/>
</dbReference>
<dbReference type="InterPro" id="IPR011989">
    <property type="entry name" value="ARM-like"/>
</dbReference>
<proteinExistence type="predicted"/>
<evidence type="ECO:0000313" key="4">
    <source>
        <dbReference type="Proteomes" id="UP001501940"/>
    </source>
</evidence>
<dbReference type="GeneTree" id="ENSGT00930000151054"/>
<dbReference type="AlphaFoldDB" id="A0AAQ5YT38"/>
<protein>
    <recommendedName>
        <fullName evidence="5">Protein kinase domain-containing protein</fullName>
    </recommendedName>
</protein>
<evidence type="ECO:0008006" key="5">
    <source>
        <dbReference type="Google" id="ProtNLM"/>
    </source>
</evidence>
<dbReference type="SUPFAM" id="SSF48371">
    <property type="entry name" value="ARM repeat"/>
    <property type="match status" value="1"/>
</dbReference>
<organism evidence="3 4">
    <name type="scientific">Amphiprion ocellaris</name>
    <name type="common">Clown anemonefish</name>
    <dbReference type="NCBI Taxonomy" id="80972"/>
    <lineage>
        <taxon>Eukaryota</taxon>
        <taxon>Metazoa</taxon>
        <taxon>Chordata</taxon>
        <taxon>Craniata</taxon>
        <taxon>Vertebrata</taxon>
        <taxon>Euteleostomi</taxon>
        <taxon>Actinopterygii</taxon>
        <taxon>Neopterygii</taxon>
        <taxon>Teleostei</taxon>
        <taxon>Neoteleostei</taxon>
        <taxon>Acanthomorphata</taxon>
        <taxon>Ovalentaria</taxon>
        <taxon>Pomacentridae</taxon>
        <taxon>Amphiprion</taxon>
    </lineage>
</organism>
<evidence type="ECO:0000256" key="1">
    <source>
        <dbReference type="PROSITE-ProRule" id="PRU00103"/>
    </source>
</evidence>
<feature type="region of interest" description="Disordered" evidence="2">
    <location>
        <begin position="430"/>
        <end position="592"/>
    </location>
</feature>
<evidence type="ECO:0000256" key="2">
    <source>
        <dbReference type="SAM" id="MobiDB-lite"/>
    </source>
</evidence>